<feature type="compositionally biased region" description="Low complexity" evidence="3">
    <location>
        <begin position="1"/>
        <end position="18"/>
    </location>
</feature>
<evidence type="ECO:0000313" key="5">
    <source>
        <dbReference type="EMBL" id="OQU90074.1"/>
    </source>
</evidence>
<dbReference type="Pfam" id="PF00134">
    <property type="entry name" value="Cyclin_N"/>
    <property type="match status" value="1"/>
</dbReference>
<dbReference type="Gramene" id="OQU90074">
    <property type="protein sequence ID" value="OQU90074"/>
    <property type="gene ID" value="SORBI_3002G335900"/>
</dbReference>
<protein>
    <recommendedName>
        <fullName evidence="4">Cyclin N-terminal domain-containing protein</fullName>
    </recommendedName>
</protein>
<dbReference type="EMBL" id="CM000761">
    <property type="protein sequence ID" value="OQU90074.1"/>
    <property type="molecule type" value="Genomic_DNA"/>
</dbReference>
<evidence type="ECO:0000256" key="2">
    <source>
        <dbReference type="ARBA" id="ARBA00023306"/>
    </source>
</evidence>
<dbReference type="InterPro" id="IPR036915">
    <property type="entry name" value="Cyclin-like_sf"/>
</dbReference>
<name>A0A1W0W6N2_SORBI</name>
<proteinExistence type="predicted"/>
<dbReference type="Proteomes" id="UP000000768">
    <property type="component" value="Chromosome 2"/>
</dbReference>
<feature type="domain" description="Cyclin N-terminal" evidence="4">
    <location>
        <begin position="61"/>
        <end position="144"/>
    </location>
</feature>
<feature type="compositionally biased region" description="Pro residues" evidence="3">
    <location>
        <begin position="36"/>
        <end position="55"/>
    </location>
</feature>
<dbReference type="Gene3D" id="1.10.472.10">
    <property type="entry name" value="Cyclin-like"/>
    <property type="match status" value="2"/>
</dbReference>
<keyword evidence="2" id="KW-0131">Cell cycle</keyword>
<dbReference type="InterPro" id="IPR006671">
    <property type="entry name" value="Cyclin_N"/>
</dbReference>
<dbReference type="ExpressionAtlas" id="A0A1W0W6N2">
    <property type="expression patterns" value="baseline"/>
</dbReference>
<dbReference type="SUPFAM" id="SSF47954">
    <property type="entry name" value="Cyclin-like"/>
    <property type="match status" value="2"/>
</dbReference>
<dbReference type="GO" id="GO:0051301">
    <property type="term" value="P:cell division"/>
    <property type="evidence" value="ECO:0007669"/>
    <property type="project" value="UniProtKB-KW"/>
</dbReference>
<accession>A0A1W0W6N2</accession>
<sequence>MRRTPPTTTSSSSTSRTPSPAPPTSRSPVSWTPRPTTRPPSPPRPPPPAGTPSPSSPSGELAVHPRVAYLALNYVDRFLSKRQLACEQQPWPRLLALSCLSLAAKMQRVATFSIDHIQRDEDFMFDAATVRRMERWVLGALEWRARSVTPFAFLSFFLSVCYPPPQHPPQVAAIKARAVDLLLRAQPEVKMAEFSPSVVAASALLAAAREVAAANLPAFQAGVAACPFVNSVSMIL</sequence>
<keyword evidence="6" id="KW-1185">Reference proteome</keyword>
<gene>
    <name evidence="5" type="ORF">SORBI_3002G335900</name>
</gene>
<organism evidence="5 6">
    <name type="scientific">Sorghum bicolor</name>
    <name type="common">Sorghum</name>
    <name type="synonym">Sorghum vulgare</name>
    <dbReference type="NCBI Taxonomy" id="4558"/>
    <lineage>
        <taxon>Eukaryota</taxon>
        <taxon>Viridiplantae</taxon>
        <taxon>Streptophyta</taxon>
        <taxon>Embryophyta</taxon>
        <taxon>Tracheophyta</taxon>
        <taxon>Spermatophyta</taxon>
        <taxon>Magnoliopsida</taxon>
        <taxon>Liliopsida</taxon>
        <taxon>Poales</taxon>
        <taxon>Poaceae</taxon>
        <taxon>PACMAD clade</taxon>
        <taxon>Panicoideae</taxon>
        <taxon>Andropogonodae</taxon>
        <taxon>Andropogoneae</taxon>
        <taxon>Sorghinae</taxon>
        <taxon>Sorghum</taxon>
    </lineage>
</organism>
<dbReference type="PANTHER" id="PTHR10177">
    <property type="entry name" value="CYCLINS"/>
    <property type="match status" value="1"/>
</dbReference>
<evidence type="ECO:0000256" key="3">
    <source>
        <dbReference type="SAM" id="MobiDB-lite"/>
    </source>
</evidence>
<evidence type="ECO:0000313" key="6">
    <source>
        <dbReference type="Proteomes" id="UP000000768"/>
    </source>
</evidence>
<feature type="region of interest" description="Disordered" evidence="3">
    <location>
        <begin position="1"/>
        <end position="60"/>
    </location>
</feature>
<dbReference type="InterPro" id="IPR039361">
    <property type="entry name" value="Cyclin"/>
</dbReference>
<reference evidence="5 6" key="1">
    <citation type="journal article" date="2009" name="Nature">
        <title>The Sorghum bicolor genome and the diversification of grasses.</title>
        <authorList>
            <person name="Paterson A.H."/>
            <person name="Bowers J.E."/>
            <person name="Bruggmann R."/>
            <person name="Dubchak I."/>
            <person name="Grimwood J."/>
            <person name="Gundlach H."/>
            <person name="Haberer G."/>
            <person name="Hellsten U."/>
            <person name="Mitros T."/>
            <person name="Poliakov A."/>
            <person name="Schmutz J."/>
            <person name="Spannagl M."/>
            <person name="Tang H."/>
            <person name="Wang X."/>
            <person name="Wicker T."/>
            <person name="Bharti A.K."/>
            <person name="Chapman J."/>
            <person name="Feltus F.A."/>
            <person name="Gowik U."/>
            <person name="Grigoriev I.V."/>
            <person name="Lyons E."/>
            <person name="Maher C.A."/>
            <person name="Martis M."/>
            <person name="Narechania A."/>
            <person name="Otillar R.P."/>
            <person name="Penning B.W."/>
            <person name="Salamov A.A."/>
            <person name="Wang Y."/>
            <person name="Zhang L."/>
            <person name="Carpita N.C."/>
            <person name="Freeling M."/>
            <person name="Gingle A.R."/>
            <person name="Hash C.T."/>
            <person name="Keller B."/>
            <person name="Klein P."/>
            <person name="Kresovich S."/>
            <person name="McCann M.C."/>
            <person name="Ming R."/>
            <person name="Peterson D.G."/>
            <person name="Mehboob-ur-Rahman"/>
            <person name="Ware D."/>
            <person name="Westhoff P."/>
            <person name="Mayer K.F."/>
            <person name="Messing J."/>
            <person name="Rokhsar D.S."/>
        </authorList>
    </citation>
    <scope>NUCLEOTIDE SEQUENCE [LARGE SCALE GENOMIC DNA]</scope>
    <source>
        <strain evidence="6">cv. BTx623</strain>
    </source>
</reference>
<dbReference type="AlphaFoldDB" id="A0A1W0W6N2"/>
<evidence type="ECO:0000259" key="4">
    <source>
        <dbReference type="Pfam" id="PF00134"/>
    </source>
</evidence>
<keyword evidence="1" id="KW-0132">Cell division</keyword>
<reference evidence="6" key="2">
    <citation type="journal article" date="2018" name="Plant J.">
        <title>The Sorghum bicolor reference genome: improved assembly, gene annotations, a transcriptome atlas, and signatures of genome organization.</title>
        <authorList>
            <person name="McCormick R.F."/>
            <person name="Truong S.K."/>
            <person name="Sreedasyam A."/>
            <person name="Jenkins J."/>
            <person name="Shu S."/>
            <person name="Sims D."/>
            <person name="Kennedy M."/>
            <person name="Amirebrahimi M."/>
            <person name="Weers B.D."/>
            <person name="McKinley B."/>
            <person name="Mattison A."/>
            <person name="Morishige D.T."/>
            <person name="Grimwood J."/>
            <person name="Schmutz J."/>
            <person name="Mullet J.E."/>
        </authorList>
    </citation>
    <scope>NUCLEOTIDE SEQUENCE [LARGE SCALE GENOMIC DNA]</scope>
    <source>
        <strain evidence="6">cv. BTx623</strain>
    </source>
</reference>
<feature type="compositionally biased region" description="Low complexity" evidence="3">
    <location>
        <begin position="26"/>
        <end position="35"/>
    </location>
</feature>
<evidence type="ECO:0000256" key="1">
    <source>
        <dbReference type="ARBA" id="ARBA00022618"/>
    </source>
</evidence>